<dbReference type="PROSITE" id="PS50878">
    <property type="entry name" value="RT_POL"/>
    <property type="match status" value="1"/>
</dbReference>
<organism evidence="2 3">
    <name type="scientific">Lentibacillus kimchii</name>
    <dbReference type="NCBI Taxonomy" id="1542911"/>
    <lineage>
        <taxon>Bacteria</taxon>
        <taxon>Bacillati</taxon>
        <taxon>Bacillota</taxon>
        <taxon>Bacilli</taxon>
        <taxon>Bacillales</taxon>
        <taxon>Bacillaceae</taxon>
        <taxon>Lentibacillus</taxon>
    </lineage>
</organism>
<keyword evidence="2" id="KW-0548">Nucleotidyltransferase</keyword>
<accession>A0ABW2UXZ3</accession>
<evidence type="ECO:0000313" key="3">
    <source>
        <dbReference type="Proteomes" id="UP001596620"/>
    </source>
</evidence>
<dbReference type="InterPro" id="IPR000477">
    <property type="entry name" value="RT_dom"/>
</dbReference>
<sequence length="442" mass="52391">METKLLRIAELARSYPEMQFTSLAHLLDEASLKQCHQELPDNKATGIMGVTKEEYGEELNNNVENLVRRMKKKSYRPQPARRTYIDKAGSKKKRPLGIPEHEDKIVQRGLAKILTSIYESDFLDCSFGFRPKRNCHDALKILNVYIERRRTNYIVDVDIKGFFDNVDHKWMMAFLEHRIKDPSILRLIARFLKAGYMEETKLYKESSGTPQGGVVSPILANIYLHYVLDLWFERKVRKECKGQAYLVRYADDFVCCFQYQQDAYKFFEGLKQRLAKFNLEVAEDKTNIISFGRFAEKKCRQNGNRKPSTFNFLGFTHYCGQSRKGKFRVKRKTDNKKMRAKLRQTKIWLKENRTKGAEFIMDKIRRSLIGYYNYYGITDNSPAVDLFRDNIRTLLFKWLNRRSQKKSFTWEKFVLFLKKFPLPRPTVKVSIYQLRDHINYIL</sequence>
<evidence type="ECO:0000313" key="2">
    <source>
        <dbReference type="EMBL" id="MFC7747444.1"/>
    </source>
</evidence>
<dbReference type="SUPFAM" id="SSF56672">
    <property type="entry name" value="DNA/RNA polymerases"/>
    <property type="match status" value="1"/>
</dbReference>
<dbReference type="NCBIfam" id="TIGR04416">
    <property type="entry name" value="group_II_RT_mat"/>
    <property type="match status" value="1"/>
</dbReference>
<dbReference type="EMBL" id="JBHTGR010000026">
    <property type="protein sequence ID" value="MFC7747444.1"/>
    <property type="molecule type" value="Genomic_DNA"/>
</dbReference>
<dbReference type="PANTHER" id="PTHR34047:SF8">
    <property type="entry name" value="PROTEIN YKFC"/>
    <property type="match status" value="1"/>
</dbReference>
<dbReference type="Pfam" id="PF08388">
    <property type="entry name" value="GIIM"/>
    <property type="match status" value="1"/>
</dbReference>
<proteinExistence type="predicted"/>
<dbReference type="InterPro" id="IPR030931">
    <property type="entry name" value="Group_II_RT_mat"/>
</dbReference>
<evidence type="ECO:0000259" key="1">
    <source>
        <dbReference type="PROSITE" id="PS50878"/>
    </source>
</evidence>
<reference evidence="3" key="1">
    <citation type="journal article" date="2019" name="Int. J. Syst. Evol. Microbiol.">
        <title>The Global Catalogue of Microorganisms (GCM) 10K type strain sequencing project: providing services to taxonomists for standard genome sequencing and annotation.</title>
        <authorList>
            <consortium name="The Broad Institute Genomics Platform"/>
            <consortium name="The Broad Institute Genome Sequencing Center for Infectious Disease"/>
            <person name="Wu L."/>
            <person name="Ma J."/>
        </authorList>
    </citation>
    <scope>NUCLEOTIDE SEQUENCE [LARGE SCALE GENOMIC DNA]</scope>
    <source>
        <strain evidence="3">JCM 30234</strain>
    </source>
</reference>
<dbReference type="CDD" id="cd01651">
    <property type="entry name" value="RT_G2_intron"/>
    <property type="match status" value="1"/>
</dbReference>
<dbReference type="GO" id="GO:0003964">
    <property type="term" value="F:RNA-directed DNA polymerase activity"/>
    <property type="evidence" value="ECO:0007669"/>
    <property type="project" value="UniProtKB-KW"/>
</dbReference>
<feature type="domain" description="Reverse transcriptase" evidence="1">
    <location>
        <begin position="66"/>
        <end position="317"/>
    </location>
</feature>
<dbReference type="InterPro" id="IPR013597">
    <property type="entry name" value="Mat_intron_G2"/>
</dbReference>
<name>A0ABW2UXZ3_9BACI</name>
<dbReference type="InterPro" id="IPR051083">
    <property type="entry name" value="GrpII_Intron_Splice-Mob/Def"/>
</dbReference>
<dbReference type="Pfam" id="PF00078">
    <property type="entry name" value="RVT_1"/>
    <property type="match status" value="1"/>
</dbReference>
<keyword evidence="3" id="KW-1185">Reference proteome</keyword>
<gene>
    <name evidence="2" type="primary">ltrA</name>
    <name evidence="2" type="ORF">ACFQU8_09405</name>
</gene>
<dbReference type="PANTHER" id="PTHR34047">
    <property type="entry name" value="NUCLEAR INTRON MATURASE 1, MITOCHONDRIAL-RELATED"/>
    <property type="match status" value="1"/>
</dbReference>
<protein>
    <submittedName>
        <fullName evidence="2">Group II intron reverse transcriptase/maturase</fullName>
        <ecNumber evidence="2">2.7.7.49</ecNumber>
    </submittedName>
</protein>
<dbReference type="Proteomes" id="UP001596620">
    <property type="component" value="Unassembled WGS sequence"/>
</dbReference>
<keyword evidence="2" id="KW-0695">RNA-directed DNA polymerase</keyword>
<dbReference type="EC" id="2.7.7.49" evidence="2"/>
<dbReference type="InterPro" id="IPR043502">
    <property type="entry name" value="DNA/RNA_pol_sf"/>
</dbReference>
<dbReference type="RefSeq" id="WP_382359111.1">
    <property type="nucleotide sequence ID" value="NZ_JBHTGR010000026.1"/>
</dbReference>
<comment type="caution">
    <text evidence="2">The sequence shown here is derived from an EMBL/GenBank/DDBJ whole genome shotgun (WGS) entry which is preliminary data.</text>
</comment>
<keyword evidence="2" id="KW-0808">Transferase</keyword>